<dbReference type="RefSeq" id="WP_074600626.1">
    <property type="nucleotide sequence ID" value="NZ_FNHF01000006.1"/>
</dbReference>
<reference evidence="2" key="1">
    <citation type="submission" date="2016-10" db="EMBL/GenBank/DDBJ databases">
        <authorList>
            <person name="Varghese N."/>
            <person name="Submissions S."/>
        </authorList>
    </citation>
    <scope>NUCLEOTIDE SEQUENCE [LARGE SCALE GENOMIC DNA]</scope>
    <source>
        <strain evidence="2">CGMCC 1.6199</strain>
    </source>
</reference>
<sequence>MAKKTQYQPIRGEGVQLSDAQEVRYAKEFKQADIAGGYRRERVKEAKSENPDLLK</sequence>
<evidence type="ECO:0000313" key="2">
    <source>
        <dbReference type="Proteomes" id="UP000182347"/>
    </source>
</evidence>
<dbReference type="Pfam" id="PF14152">
    <property type="entry name" value="YfhE"/>
    <property type="match status" value="1"/>
</dbReference>
<dbReference type="EMBL" id="FNHF01000006">
    <property type="protein sequence ID" value="SDM87773.1"/>
    <property type="molecule type" value="Genomic_DNA"/>
</dbReference>
<proteinExistence type="predicted"/>
<dbReference type="AlphaFoldDB" id="A0A1G9WUJ1"/>
<dbReference type="OrthoDB" id="2973106at2"/>
<dbReference type="InterPro" id="IPR025437">
    <property type="entry name" value="YfhE-like"/>
</dbReference>
<protein>
    <submittedName>
        <fullName evidence="1">YfhE-like protein</fullName>
    </submittedName>
</protein>
<evidence type="ECO:0000313" key="1">
    <source>
        <dbReference type="EMBL" id="SDM87773.1"/>
    </source>
</evidence>
<organism evidence="1 2">
    <name type="scientific">Sediminibacillus halophilus</name>
    <dbReference type="NCBI Taxonomy" id="482461"/>
    <lineage>
        <taxon>Bacteria</taxon>
        <taxon>Bacillati</taxon>
        <taxon>Bacillota</taxon>
        <taxon>Bacilli</taxon>
        <taxon>Bacillales</taxon>
        <taxon>Bacillaceae</taxon>
        <taxon>Sediminibacillus</taxon>
    </lineage>
</organism>
<name>A0A1G9WUJ1_9BACI</name>
<gene>
    <name evidence="1" type="ORF">SAMN05216244_3619</name>
</gene>
<accession>A0A1G9WUJ1</accession>
<keyword evidence="2" id="KW-1185">Reference proteome</keyword>
<dbReference type="Proteomes" id="UP000182347">
    <property type="component" value="Unassembled WGS sequence"/>
</dbReference>